<organism evidence="1 2">
    <name type="scientific">Eimeria praecox</name>
    <dbReference type="NCBI Taxonomy" id="51316"/>
    <lineage>
        <taxon>Eukaryota</taxon>
        <taxon>Sar</taxon>
        <taxon>Alveolata</taxon>
        <taxon>Apicomplexa</taxon>
        <taxon>Conoidasida</taxon>
        <taxon>Coccidia</taxon>
        <taxon>Eucoccidiorida</taxon>
        <taxon>Eimeriorina</taxon>
        <taxon>Eimeriidae</taxon>
        <taxon>Eimeria</taxon>
    </lineage>
</organism>
<reference evidence="1" key="1">
    <citation type="submission" date="2013-10" db="EMBL/GenBank/DDBJ databases">
        <title>Genomic analysis of the causative agents of coccidiosis in chickens.</title>
        <authorList>
            <person name="Reid A.J."/>
            <person name="Blake D."/>
            <person name="Billington K."/>
            <person name="Browne H."/>
            <person name="Dunn M."/>
            <person name="Hung S."/>
            <person name="Kawahara F."/>
            <person name="Miranda-Saavedra D."/>
            <person name="Mourier T."/>
            <person name="Nagra H."/>
            <person name="Otto T.D."/>
            <person name="Rawlings N."/>
            <person name="Sanchez A."/>
            <person name="Sanders M."/>
            <person name="Subramaniam C."/>
            <person name="Tay Y."/>
            <person name="Dear P."/>
            <person name="Doerig C."/>
            <person name="Gruber A."/>
            <person name="Parkinson J."/>
            <person name="Shirley M."/>
            <person name="Wan K.L."/>
            <person name="Berriman M."/>
            <person name="Tomley F."/>
            <person name="Pain A."/>
        </authorList>
    </citation>
    <scope>NUCLEOTIDE SEQUENCE [LARGE SCALE GENOMIC DNA]</scope>
    <source>
        <strain evidence="1">Houghton</strain>
    </source>
</reference>
<dbReference type="Proteomes" id="UP000018201">
    <property type="component" value="Unassembled WGS sequence"/>
</dbReference>
<accession>U6GQM9</accession>
<sequence>MCRPNSVQCPALTTHTGGQDLARQQVLIVDSKTLACVTNTQVLLYTVHKFPPVLGGDSDSTPEASCLRNPCVLHSSNDFEDDGGVSAVAVDTDHELIAVCGRSIGKPASIYVYSSRTRERVRQCKAFSERGFSVATFRGKFSSAGTKGNIHAQQSAIPTCCGDLALQDEDGGTTENTIHHNANQEIYATESPSEEVTAGGRASGDVPAEELYDPEQVPLLAVVGMAILRQRCYSCFPERTVLIGPVQAPLENRLKGSNHCGPLQDQGVFVATPEGLFVRGAEPLQLCIRKVLKDNNKNCRANQLSPINNP</sequence>
<dbReference type="AlphaFoldDB" id="U6GQM9"/>
<reference evidence="1" key="2">
    <citation type="submission" date="2013-10" db="EMBL/GenBank/DDBJ databases">
        <authorList>
            <person name="Aslett M."/>
        </authorList>
    </citation>
    <scope>NUCLEOTIDE SEQUENCE [LARGE SCALE GENOMIC DNA]</scope>
    <source>
        <strain evidence="1">Houghton</strain>
    </source>
</reference>
<evidence type="ECO:0000313" key="2">
    <source>
        <dbReference type="Proteomes" id="UP000018201"/>
    </source>
</evidence>
<gene>
    <name evidence="1" type="ORF">EPH_0040130</name>
</gene>
<evidence type="ECO:0000313" key="1">
    <source>
        <dbReference type="EMBL" id="CDI82516.1"/>
    </source>
</evidence>
<protein>
    <submittedName>
        <fullName evidence="1">Uncharacterized protein</fullName>
    </submittedName>
</protein>
<name>U6GQM9_9EIME</name>
<keyword evidence="2" id="KW-1185">Reference proteome</keyword>
<dbReference type="VEuPathDB" id="ToxoDB:EPH_0040130"/>
<dbReference type="OrthoDB" id="333281at2759"/>
<proteinExistence type="predicted"/>
<dbReference type="EMBL" id="HG692346">
    <property type="protein sequence ID" value="CDI82516.1"/>
    <property type="molecule type" value="Genomic_DNA"/>
</dbReference>